<dbReference type="PANTHER" id="PTHR30203:SF20">
    <property type="entry name" value="MULTIDRUG RESISTANCE OUTER MEMBRANE PROTEIN MDTP-RELATED"/>
    <property type="match status" value="1"/>
</dbReference>
<comment type="subcellular location">
    <subcellularLocation>
        <location evidence="9">Cell membrane</location>
        <topology evidence="9">Lipid-anchor</topology>
    </subcellularLocation>
    <subcellularLocation>
        <location evidence="1">Membrane</location>
    </subcellularLocation>
</comment>
<keyword evidence="3 9" id="KW-1134">Transmembrane beta strand</keyword>
<dbReference type="GO" id="GO:0015562">
    <property type="term" value="F:efflux transmembrane transporter activity"/>
    <property type="evidence" value="ECO:0007669"/>
    <property type="project" value="InterPro"/>
</dbReference>
<reference evidence="10 11" key="1">
    <citation type="submission" date="2019-09" db="EMBL/GenBank/DDBJ databases">
        <title>FDA dAtabase for Regulatory Grade micrObial Sequences (FDA-ARGOS): Supporting development and validation of Infectious Disease Dx tests.</title>
        <authorList>
            <person name="Sciortino C."/>
            <person name="Tallon L."/>
            <person name="Sadzewicz L."/>
            <person name="Vavikolanu K."/>
            <person name="Mehta A."/>
            <person name="Aluvathingal J."/>
            <person name="Nadendla S."/>
            <person name="Nandy P."/>
            <person name="Geyer C."/>
            <person name="Yan Y."/>
            <person name="Sichtig H."/>
        </authorList>
    </citation>
    <scope>NUCLEOTIDE SEQUENCE [LARGE SCALE GENOMIC DNA]</scope>
    <source>
        <strain evidence="10 11">FDAARGOS_664</strain>
    </source>
</reference>
<dbReference type="PANTHER" id="PTHR30203">
    <property type="entry name" value="OUTER MEMBRANE CATION EFFLUX PROTEIN"/>
    <property type="match status" value="1"/>
</dbReference>
<evidence type="ECO:0000256" key="1">
    <source>
        <dbReference type="ARBA" id="ARBA00004370"/>
    </source>
</evidence>
<evidence type="ECO:0000256" key="2">
    <source>
        <dbReference type="ARBA" id="ARBA00007613"/>
    </source>
</evidence>
<keyword evidence="4 9" id="KW-0812">Transmembrane</keyword>
<dbReference type="Gene3D" id="2.20.200.10">
    <property type="entry name" value="Outer membrane efflux proteins (OEP)"/>
    <property type="match status" value="1"/>
</dbReference>
<evidence type="ECO:0000256" key="5">
    <source>
        <dbReference type="ARBA" id="ARBA00022729"/>
    </source>
</evidence>
<dbReference type="Gene3D" id="1.20.1600.10">
    <property type="entry name" value="Outer membrane efflux proteins (OEP)"/>
    <property type="match status" value="1"/>
</dbReference>
<name>A0A5P2HET3_9BURK</name>
<dbReference type="SUPFAM" id="SSF56954">
    <property type="entry name" value="Outer membrane efflux proteins (OEP)"/>
    <property type="match status" value="1"/>
</dbReference>
<keyword evidence="5" id="KW-0732">Signal</keyword>
<evidence type="ECO:0000256" key="4">
    <source>
        <dbReference type="ARBA" id="ARBA00022692"/>
    </source>
</evidence>
<gene>
    <name evidence="10" type="ORF">FOB72_27860</name>
</gene>
<comment type="similarity">
    <text evidence="2 9">Belongs to the outer membrane factor (OMF) (TC 1.B.17) family.</text>
</comment>
<protein>
    <submittedName>
        <fullName evidence="10">Efflux transporter outer membrane subunit</fullName>
    </submittedName>
</protein>
<dbReference type="OrthoDB" id="9770517at2"/>
<evidence type="ECO:0000256" key="3">
    <source>
        <dbReference type="ARBA" id="ARBA00022452"/>
    </source>
</evidence>
<dbReference type="Proteomes" id="UP000322822">
    <property type="component" value="Chromosome 2"/>
</dbReference>
<evidence type="ECO:0000313" key="10">
    <source>
        <dbReference type="EMBL" id="QET05785.1"/>
    </source>
</evidence>
<accession>A0A5P2HET3</accession>
<evidence type="ECO:0000256" key="8">
    <source>
        <dbReference type="ARBA" id="ARBA00023288"/>
    </source>
</evidence>
<keyword evidence="6 9" id="KW-0472">Membrane</keyword>
<evidence type="ECO:0000256" key="9">
    <source>
        <dbReference type="RuleBase" id="RU362097"/>
    </source>
</evidence>
<keyword evidence="7 9" id="KW-0564">Palmitate</keyword>
<keyword evidence="8 9" id="KW-0449">Lipoprotein</keyword>
<sequence length="536" mass="57193">MAAGRATGQWRGRCRAHCPARMGCTSDTPFAMFRGPLESVMASLAFAAFPVSRMRDAPRWTASMLAAVTMAALGGCADFGAGHTTQTLAPVAATARSLPAEHGAWPDAGWVDRFGDPQLRTLVDEAVAGSPTLQAAIARVEMARAMAQGARSGLYPHADIQGGIARERISETDVLRGTSLAGKWFDQVHLSAGLTYDLDFWGKHRSALQSALSTVREADAEQQSARLLLTTSVARVYARLATLYALRDVTATTVAQRRDLASLEQARHAAGLDTQVGITLQSAGVASIEAELTQLDDAIDVTGHQIAALMGEGPDRGLNIARPTLFASHEGPGAGPFDRLPDDARIGLLSRRPDLVAARWRVEAASQDIDVAKAEFLPDISVSAMGGLTTITPSDFLLGASRAFSFGPSVTLPVFEGGKLRADLHGRYAQYDLAVADYNQTLADALRQTADTVGSLHAVATERTQQAQALDLSRRAWQLATDRWHVGLLDQLAVLDAQTAVLEQQRQAAQLRGQQVDLLMALVWDLGGGYLEKGVP</sequence>
<evidence type="ECO:0000313" key="11">
    <source>
        <dbReference type="Proteomes" id="UP000322822"/>
    </source>
</evidence>
<evidence type="ECO:0000256" key="7">
    <source>
        <dbReference type="ARBA" id="ARBA00023139"/>
    </source>
</evidence>
<dbReference type="InterPro" id="IPR003423">
    <property type="entry name" value="OMP_efflux"/>
</dbReference>
<dbReference type="GO" id="GO:0005886">
    <property type="term" value="C:plasma membrane"/>
    <property type="evidence" value="ECO:0007669"/>
    <property type="project" value="UniProtKB-SubCell"/>
</dbReference>
<dbReference type="Pfam" id="PF02321">
    <property type="entry name" value="OEP"/>
    <property type="match status" value="2"/>
</dbReference>
<evidence type="ECO:0000256" key="6">
    <source>
        <dbReference type="ARBA" id="ARBA00023136"/>
    </source>
</evidence>
<dbReference type="EMBL" id="CP044067">
    <property type="protein sequence ID" value="QET05785.1"/>
    <property type="molecule type" value="Genomic_DNA"/>
</dbReference>
<dbReference type="AlphaFoldDB" id="A0A5P2HET3"/>
<dbReference type="InterPro" id="IPR010131">
    <property type="entry name" value="MdtP/NodT-like"/>
</dbReference>
<proteinExistence type="inferred from homology"/>
<organism evidence="10 11">
    <name type="scientific">Cupriavidus pauculus</name>
    <dbReference type="NCBI Taxonomy" id="82633"/>
    <lineage>
        <taxon>Bacteria</taxon>
        <taxon>Pseudomonadati</taxon>
        <taxon>Pseudomonadota</taxon>
        <taxon>Betaproteobacteria</taxon>
        <taxon>Burkholderiales</taxon>
        <taxon>Burkholderiaceae</taxon>
        <taxon>Cupriavidus</taxon>
    </lineage>
</organism>
<dbReference type="NCBIfam" id="TIGR01845">
    <property type="entry name" value="outer_NodT"/>
    <property type="match status" value="1"/>
</dbReference>